<dbReference type="InterPro" id="IPR053151">
    <property type="entry name" value="RNase_H-like"/>
</dbReference>
<gene>
    <name evidence="2" type="ORF">JRO89_XS03G0198500</name>
</gene>
<name>A0ABQ8IAP6_9ROSI</name>
<feature type="domain" description="RNase H type-1" evidence="1">
    <location>
        <begin position="184"/>
        <end position="240"/>
    </location>
</feature>
<protein>
    <recommendedName>
        <fullName evidence="1">RNase H type-1 domain-containing protein</fullName>
    </recommendedName>
</protein>
<organism evidence="2 3">
    <name type="scientific">Xanthoceras sorbifolium</name>
    <dbReference type="NCBI Taxonomy" id="99658"/>
    <lineage>
        <taxon>Eukaryota</taxon>
        <taxon>Viridiplantae</taxon>
        <taxon>Streptophyta</taxon>
        <taxon>Embryophyta</taxon>
        <taxon>Tracheophyta</taxon>
        <taxon>Spermatophyta</taxon>
        <taxon>Magnoliopsida</taxon>
        <taxon>eudicotyledons</taxon>
        <taxon>Gunneridae</taxon>
        <taxon>Pentapetalae</taxon>
        <taxon>rosids</taxon>
        <taxon>malvids</taxon>
        <taxon>Sapindales</taxon>
        <taxon>Sapindaceae</taxon>
        <taxon>Xanthoceroideae</taxon>
        <taxon>Xanthoceras</taxon>
    </lineage>
</organism>
<dbReference type="PANTHER" id="PTHR47723:SF19">
    <property type="entry name" value="POLYNUCLEOTIDYL TRANSFERASE, RIBONUCLEASE H-LIKE SUPERFAMILY PROTEIN"/>
    <property type="match status" value="1"/>
</dbReference>
<accession>A0ABQ8IAP6</accession>
<proteinExistence type="predicted"/>
<evidence type="ECO:0000313" key="2">
    <source>
        <dbReference type="EMBL" id="KAH7573724.1"/>
    </source>
</evidence>
<comment type="caution">
    <text evidence="2">The sequence shown here is derived from an EMBL/GenBank/DDBJ whole genome shotgun (WGS) entry which is preliminary data.</text>
</comment>
<evidence type="ECO:0000259" key="1">
    <source>
        <dbReference type="Pfam" id="PF13456"/>
    </source>
</evidence>
<dbReference type="Proteomes" id="UP000827721">
    <property type="component" value="Unassembled WGS sequence"/>
</dbReference>
<reference evidence="2 3" key="1">
    <citation type="submission" date="2021-02" db="EMBL/GenBank/DDBJ databases">
        <title>Plant Genome Project.</title>
        <authorList>
            <person name="Zhang R.-G."/>
        </authorList>
    </citation>
    <scope>NUCLEOTIDE SEQUENCE [LARGE SCALE GENOMIC DNA]</scope>
    <source>
        <tissue evidence="2">Leaves</tissue>
    </source>
</reference>
<dbReference type="EMBL" id="JAFEMO010000003">
    <property type="protein sequence ID" value="KAH7573724.1"/>
    <property type="molecule type" value="Genomic_DNA"/>
</dbReference>
<keyword evidence="3" id="KW-1185">Reference proteome</keyword>
<dbReference type="InterPro" id="IPR002156">
    <property type="entry name" value="RNaseH_domain"/>
</dbReference>
<sequence>MLAKLKAIQLASANGWRWLWMETDSMIVYSYLSSSNFTPPWELWNLWLHCKDLVSRMQRLSLFYDILASEGFKVSGYVWWETPPSCIVRQLHLDSWGVLAFPVVCVRQFMVFCWLLWRDRNVILHDGRGLVLDQVWNDAGSFIDDFLAANLPPASSPFCSGSSPNLPAFSSSWKAPPAVVFKLNVDAFCYVLSGCLGLGVVVRNATGIVVFAATVPLKFRADVEVAEAKAILAGIQLAAALAG</sequence>
<dbReference type="Pfam" id="PF13456">
    <property type="entry name" value="RVT_3"/>
    <property type="match status" value="1"/>
</dbReference>
<evidence type="ECO:0000313" key="3">
    <source>
        <dbReference type="Proteomes" id="UP000827721"/>
    </source>
</evidence>
<dbReference type="PANTHER" id="PTHR47723">
    <property type="entry name" value="OS05G0353850 PROTEIN"/>
    <property type="match status" value="1"/>
</dbReference>